<evidence type="ECO:0000313" key="2">
    <source>
        <dbReference type="EMBL" id="GGD13359.1"/>
    </source>
</evidence>
<dbReference type="NCBIfam" id="TIGR03816">
    <property type="entry name" value="tadE_like_DECH"/>
    <property type="match status" value="1"/>
</dbReference>
<dbReference type="PROSITE" id="PS51257">
    <property type="entry name" value="PROKAR_LIPOPROTEIN"/>
    <property type="match status" value="1"/>
</dbReference>
<dbReference type="EMBL" id="BMCK01000001">
    <property type="protein sequence ID" value="GGD13359.1"/>
    <property type="molecule type" value="Genomic_DNA"/>
</dbReference>
<accession>A0A4P7UE03</accession>
<dbReference type="RefSeq" id="WP_135833383.1">
    <property type="nucleotide sequence ID" value="NZ_BMCK01000001.1"/>
</dbReference>
<reference evidence="3" key="4">
    <citation type="submission" date="2019-03" db="EMBL/GenBank/DDBJ databases">
        <authorList>
            <person name="Huang Y."/>
        </authorList>
    </citation>
    <scope>NUCLEOTIDE SEQUENCE</scope>
    <source>
        <strain evidence="3">JCM 16608</strain>
    </source>
</reference>
<dbReference type="InterPro" id="IPR021202">
    <property type="entry name" value="Rv3654c-like"/>
</dbReference>
<reference evidence="3 4" key="1">
    <citation type="journal article" date="2008" name="Int. J. Syst. Evol. Microbiol.">
        <title>Nocardioides daphniae sp. nov., isolated from Daphnia cucullata (Crustacea: Cladocera).</title>
        <authorList>
            <person name="Toth E.M."/>
            <person name="Keki Z."/>
            <person name="Homonnay Z.G."/>
            <person name="Borsodi A.K."/>
            <person name="Marialigeti K."/>
            <person name="Schumann P."/>
        </authorList>
    </citation>
    <scope>NUCLEOTIDE SEQUENCE [LARGE SCALE GENOMIC DNA]</scope>
    <source>
        <strain evidence="3 4">JCM 16608</strain>
    </source>
</reference>
<keyword evidence="1" id="KW-0812">Transmembrane</keyword>
<reference evidence="5" key="3">
    <citation type="journal article" date="2019" name="Int. J. Syst. Evol. Microbiol.">
        <title>The Global Catalogue of Microorganisms (GCM) 10K type strain sequencing project: providing services to taxonomists for standard genome sequencing and annotation.</title>
        <authorList>
            <consortium name="The Broad Institute Genomics Platform"/>
            <consortium name="The Broad Institute Genome Sequencing Center for Infectious Disease"/>
            <person name="Wu L."/>
            <person name="Ma J."/>
        </authorList>
    </citation>
    <scope>NUCLEOTIDE SEQUENCE [LARGE SCALE GENOMIC DNA]</scope>
    <source>
        <strain evidence="5">CCM 7403</strain>
    </source>
</reference>
<feature type="transmembrane region" description="Helical" evidence="1">
    <location>
        <begin position="12"/>
        <end position="37"/>
    </location>
</feature>
<dbReference type="Proteomes" id="UP000630594">
    <property type="component" value="Unassembled WGS sequence"/>
</dbReference>
<reference evidence="2" key="5">
    <citation type="submission" date="2024-05" db="EMBL/GenBank/DDBJ databases">
        <authorList>
            <person name="Sun Q."/>
            <person name="Sedlacek I."/>
        </authorList>
    </citation>
    <scope>NUCLEOTIDE SEQUENCE</scope>
    <source>
        <strain evidence="2">CCM 7403</strain>
    </source>
</reference>
<evidence type="ECO:0000313" key="3">
    <source>
        <dbReference type="EMBL" id="QCC78346.1"/>
    </source>
</evidence>
<name>A0A4P7UE03_9ACTN</name>
<keyword evidence="1" id="KW-1133">Transmembrane helix</keyword>
<organism evidence="3 4">
    <name type="scientific">Nocardioides daphniae</name>
    <dbReference type="NCBI Taxonomy" id="402297"/>
    <lineage>
        <taxon>Bacteria</taxon>
        <taxon>Bacillati</taxon>
        <taxon>Actinomycetota</taxon>
        <taxon>Actinomycetes</taxon>
        <taxon>Propionibacteriales</taxon>
        <taxon>Nocardioidaceae</taxon>
        <taxon>Nocardioides</taxon>
    </lineage>
</organism>
<dbReference type="Proteomes" id="UP000297025">
    <property type="component" value="Chromosome"/>
</dbReference>
<keyword evidence="5" id="KW-1185">Reference proteome</keyword>
<protein>
    <submittedName>
        <fullName evidence="3">Uncharacterized protein</fullName>
    </submittedName>
</protein>
<reference evidence="2" key="2">
    <citation type="journal article" date="2014" name="Int. J. Syst. Evol. Microbiol.">
        <title>Complete genome of a new Firmicutes species belonging to the dominant human colonic microbiota ('Ruminococcus bicirculans') reveals two chromosomes and a selective capacity to utilize plant glucans.</title>
        <authorList>
            <consortium name="NISC Comparative Sequencing Program"/>
            <person name="Wegmann U."/>
            <person name="Louis P."/>
            <person name="Goesmann A."/>
            <person name="Henrissat B."/>
            <person name="Duncan S.H."/>
            <person name="Flint H.J."/>
        </authorList>
    </citation>
    <scope>NUCLEOTIDE SEQUENCE</scope>
    <source>
        <strain evidence="2">CCM 7403</strain>
    </source>
</reference>
<dbReference type="AlphaFoldDB" id="A0A4P7UE03"/>
<gene>
    <name evidence="3" type="ORF">E2C04_16155</name>
    <name evidence="2" type="ORF">GCM10007231_10480</name>
</gene>
<evidence type="ECO:0000256" key="1">
    <source>
        <dbReference type="SAM" id="Phobius"/>
    </source>
</evidence>
<keyword evidence="1" id="KW-0472">Membrane</keyword>
<evidence type="ECO:0000313" key="4">
    <source>
        <dbReference type="Proteomes" id="UP000297025"/>
    </source>
</evidence>
<dbReference type="EMBL" id="CP038462">
    <property type="protein sequence ID" value="QCC78346.1"/>
    <property type="molecule type" value="Genomic_DNA"/>
</dbReference>
<proteinExistence type="predicted"/>
<evidence type="ECO:0000313" key="5">
    <source>
        <dbReference type="Proteomes" id="UP000630594"/>
    </source>
</evidence>
<dbReference type="KEGG" id="ndp:E2C04_16155"/>
<sequence length="116" mass="11680">MTGRSRTERGAGTILVVTTATVLLTMAIVMAACVGLLHAHRRAQAAADLAALAGAAALQQGADGCGQADEVAALNGASLVRCRVTDRRVRVVAGVRGPAWGGFDDELLGEAEAGPS</sequence>